<reference evidence="10" key="2">
    <citation type="submission" date="2025-08" db="UniProtKB">
        <authorList>
            <consortium name="Ensembl"/>
        </authorList>
    </citation>
    <scope>IDENTIFICATION</scope>
</reference>
<dbReference type="GO" id="GO:0005576">
    <property type="term" value="C:extracellular region"/>
    <property type="evidence" value="ECO:0007669"/>
    <property type="project" value="UniProtKB-SubCell"/>
</dbReference>
<dbReference type="OrthoDB" id="440755at2759"/>
<reference evidence="10" key="3">
    <citation type="submission" date="2025-09" db="UniProtKB">
        <authorList>
            <consortium name="Ensembl"/>
        </authorList>
    </citation>
    <scope>IDENTIFICATION</scope>
</reference>
<dbReference type="GO" id="GO:0030246">
    <property type="term" value="F:carbohydrate binding"/>
    <property type="evidence" value="ECO:0007669"/>
    <property type="project" value="UniProtKB-UniRule"/>
</dbReference>
<keyword evidence="5 7" id="KW-0430">Lectin</keyword>
<dbReference type="PROSITE" id="PS52031">
    <property type="entry name" value="GG_LECTIN"/>
    <property type="match status" value="1"/>
</dbReference>
<dbReference type="Ensembl" id="ENSSFOT00015063783.1">
    <property type="protein sequence ID" value="ENSSFOP00015069259.1"/>
    <property type="gene ID" value="ENSSFOG00015000202.2"/>
</dbReference>
<keyword evidence="3" id="KW-0964">Secreted</keyword>
<dbReference type="Proteomes" id="UP000694397">
    <property type="component" value="Chromosome 2"/>
</dbReference>
<protein>
    <submittedName>
        <fullName evidence="10">FAM3 metabolism regulating signaling molecule C</fullName>
    </submittedName>
</protein>
<dbReference type="GeneTree" id="ENSGT00950000183004"/>
<dbReference type="InterPro" id="IPR039477">
    <property type="entry name" value="ILEI/PANDER_dom"/>
</dbReference>
<feature type="domain" description="ILEI/PANDER" evidence="9">
    <location>
        <begin position="122"/>
        <end position="209"/>
    </location>
</feature>
<evidence type="ECO:0000313" key="10">
    <source>
        <dbReference type="Ensembl" id="ENSSFOP00015069259.1"/>
    </source>
</evidence>
<evidence type="ECO:0000256" key="1">
    <source>
        <dbReference type="ARBA" id="ARBA00004613"/>
    </source>
</evidence>
<evidence type="ECO:0000256" key="8">
    <source>
        <dbReference type="SAM" id="Phobius"/>
    </source>
</evidence>
<comment type="similarity">
    <text evidence="2">Belongs to the FAM3 family.</text>
</comment>
<evidence type="ECO:0000256" key="2">
    <source>
        <dbReference type="ARBA" id="ARBA00010905"/>
    </source>
</evidence>
<proteinExistence type="inferred from homology"/>
<gene>
    <name evidence="10" type="primary">FAM3C</name>
    <name evidence="10" type="synonym">LOC108931463</name>
</gene>
<feature type="transmembrane region" description="Helical" evidence="8">
    <location>
        <begin position="27"/>
        <end position="45"/>
    </location>
</feature>
<evidence type="ECO:0000313" key="11">
    <source>
        <dbReference type="Proteomes" id="UP000694397"/>
    </source>
</evidence>
<reference evidence="10 11" key="1">
    <citation type="submission" date="2019-04" db="EMBL/GenBank/DDBJ databases">
        <authorList>
            <consortium name="Wellcome Sanger Institute Data Sharing"/>
        </authorList>
    </citation>
    <scope>NUCLEOTIDE SEQUENCE [LARGE SCALE GENOMIC DNA]</scope>
</reference>
<dbReference type="PANTHER" id="PTHR14592">
    <property type="entry name" value="UNCHARACTERIZED FAM3"/>
    <property type="match status" value="1"/>
</dbReference>
<evidence type="ECO:0000256" key="3">
    <source>
        <dbReference type="ARBA" id="ARBA00022525"/>
    </source>
</evidence>
<accession>A0A8C9W2P0</accession>
<dbReference type="AlphaFoldDB" id="A0A8C9W2P0"/>
<name>A0A8C9W2P0_SCLFO</name>
<comment type="subcellular location">
    <subcellularLocation>
        <location evidence="1">Secreted</location>
    </subcellularLocation>
</comment>
<dbReference type="CDD" id="cd13940">
    <property type="entry name" value="ILEI_FAM3C"/>
    <property type="match status" value="1"/>
</dbReference>
<dbReference type="InterPro" id="IPR039475">
    <property type="entry name" value="ILEI_FAM3C"/>
</dbReference>
<keyword evidence="8" id="KW-0812">Transmembrane</keyword>
<evidence type="ECO:0000256" key="5">
    <source>
        <dbReference type="ARBA" id="ARBA00022734"/>
    </source>
</evidence>
<dbReference type="Pfam" id="PF15711">
    <property type="entry name" value="ILEI"/>
    <property type="match status" value="1"/>
</dbReference>
<dbReference type="InterPro" id="IPR039220">
    <property type="entry name" value="FAM3"/>
</dbReference>
<keyword evidence="8" id="KW-0472">Membrane</keyword>
<keyword evidence="6" id="KW-1015">Disulfide bond</keyword>
<keyword evidence="8" id="KW-1133">Transmembrane helix</keyword>
<organism evidence="10 11">
    <name type="scientific">Scleropages formosus</name>
    <name type="common">Asian bonytongue</name>
    <name type="synonym">Osteoglossum formosum</name>
    <dbReference type="NCBI Taxonomy" id="113540"/>
    <lineage>
        <taxon>Eukaryota</taxon>
        <taxon>Metazoa</taxon>
        <taxon>Chordata</taxon>
        <taxon>Craniata</taxon>
        <taxon>Vertebrata</taxon>
        <taxon>Euteleostomi</taxon>
        <taxon>Actinopterygii</taxon>
        <taxon>Neopterygii</taxon>
        <taxon>Teleostei</taxon>
        <taxon>Osteoglossocephala</taxon>
        <taxon>Osteoglossomorpha</taxon>
        <taxon>Osteoglossiformes</taxon>
        <taxon>Osteoglossidae</taxon>
        <taxon>Scleropages</taxon>
    </lineage>
</organism>
<evidence type="ECO:0000256" key="6">
    <source>
        <dbReference type="ARBA" id="ARBA00023157"/>
    </source>
</evidence>
<sequence>MSPYISLCSVVIFVVIFPPPPPLSVGILKLGVLLSVVFFAVFFAFQRLEITFSLDWTGLLGRSAPIKDPPTQLPRYKCNLLKACPPTHFAFKMNSGGASVVGPKMCLEDNVLMSGVKNNVGRGLNIALVDGKTGNVIKTDFFDMWAGDVNTLIKFLKEIEDGTLVMMATFDDSSTKLNAEARQLISEMGSSSIHLLGFRDNWIFVGAKGIKNKTPFEEYIKNKADTNKYDGWPEVLEMEGCIPIRQE</sequence>
<evidence type="ECO:0000256" key="4">
    <source>
        <dbReference type="ARBA" id="ARBA00022729"/>
    </source>
</evidence>
<keyword evidence="11" id="KW-1185">Reference proteome</keyword>
<keyword evidence="4" id="KW-0732">Signal</keyword>
<evidence type="ECO:0000259" key="9">
    <source>
        <dbReference type="Pfam" id="PF15711"/>
    </source>
</evidence>
<evidence type="ECO:0000256" key="7">
    <source>
        <dbReference type="PROSITE-ProRule" id="PRU01375"/>
    </source>
</evidence>